<sequence length="136" mass="14518">MEHRLNVRQVCNLIGVAVSNKRNGNRIATHPTTASNAIMKGRVEAAGQSLAWRSAVWVIFMLVSSHHTFAPEATKGSLSGESGTRNGIITLTTPSARKSLTTLASGLGHVTEAVVAPRIRSGIRNTGRTRHPELVS</sequence>
<dbReference type="AlphaFoldDB" id="A0A084W6G0"/>
<reference evidence="1 3" key="1">
    <citation type="journal article" date="2014" name="BMC Genomics">
        <title>Genome sequence of Anopheles sinensis provides insight into genetics basis of mosquito competence for malaria parasites.</title>
        <authorList>
            <person name="Zhou D."/>
            <person name="Zhang D."/>
            <person name="Ding G."/>
            <person name="Shi L."/>
            <person name="Hou Q."/>
            <person name="Ye Y."/>
            <person name="Xu Y."/>
            <person name="Zhou H."/>
            <person name="Xiong C."/>
            <person name="Li S."/>
            <person name="Yu J."/>
            <person name="Hong S."/>
            <person name="Yu X."/>
            <person name="Zou P."/>
            <person name="Chen C."/>
            <person name="Chang X."/>
            <person name="Wang W."/>
            <person name="Lv Y."/>
            <person name="Sun Y."/>
            <person name="Ma L."/>
            <person name="Shen B."/>
            <person name="Zhu C."/>
        </authorList>
    </citation>
    <scope>NUCLEOTIDE SEQUENCE [LARGE SCALE GENOMIC DNA]</scope>
</reference>
<evidence type="ECO:0000313" key="3">
    <source>
        <dbReference type="Proteomes" id="UP000030765"/>
    </source>
</evidence>
<evidence type="ECO:0000313" key="2">
    <source>
        <dbReference type="EnsemblMetazoa" id="ASIC013782-PA"/>
    </source>
</evidence>
<dbReference type="EMBL" id="ATLV01020792">
    <property type="status" value="NOT_ANNOTATED_CDS"/>
    <property type="molecule type" value="Genomic_DNA"/>
</dbReference>
<dbReference type="VEuPathDB" id="VectorBase:ASIC013782"/>
<dbReference type="EnsemblMetazoa" id="ASIC013782-RA">
    <property type="protein sequence ID" value="ASIC013782-PA"/>
    <property type="gene ID" value="ASIC013782"/>
</dbReference>
<keyword evidence="3" id="KW-1185">Reference proteome</keyword>
<accession>A0A084W6G0</accession>
<proteinExistence type="predicted"/>
<protein>
    <submittedName>
        <fullName evidence="1 2">NAD-glutamate dehydrogenase</fullName>
    </submittedName>
</protein>
<name>A0A084W6G0_ANOSI</name>
<gene>
    <name evidence="1" type="ORF">ZHAS_00013782</name>
</gene>
<reference evidence="2" key="2">
    <citation type="submission" date="2020-05" db="UniProtKB">
        <authorList>
            <consortium name="EnsemblMetazoa"/>
        </authorList>
    </citation>
    <scope>IDENTIFICATION</scope>
</reference>
<evidence type="ECO:0000313" key="1">
    <source>
        <dbReference type="EMBL" id="KFB45804.1"/>
    </source>
</evidence>
<organism evidence="1">
    <name type="scientific">Anopheles sinensis</name>
    <name type="common">Mosquito</name>
    <dbReference type="NCBI Taxonomy" id="74873"/>
    <lineage>
        <taxon>Eukaryota</taxon>
        <taxon>Metazoa</taxon>
        <taxon>Ecdysozoa</taxon>
        <taxon>Arthropoda</taxon>
        <taxon>Hexapoda</taxon>
        <taxon>Insecta</taxon>
        <taxon>Pterygota</taxon>
        <taxon>Neoptera</taxon>
        <taxon>Endopterygota</taxon>
        <taxon>Diptera</taxon>
        <taxon>Nematocera</taxon>
        <taxon>Culicoidea</taxon>
        <taxon>Culicidae</taxon>
        <taxon>Anophelinae</taxon>
        <taxon>Anopheles</taxon>
    </lineage>
</organism>
<dbReference type="Proteomes" id="UP000030765">
    <property type="component" value="Unassembled WGS sequence"/>
</dbReference>
<dbReference type="EMBL" id="KE525307">
    <property type="protein sequence ID" value="KFB45804.1"/>
    <property type="molecule type" value="Genomic_DNA"/>
</dbReference>